<dbReference type="EMBL" id="JBCPYA010000007">
    <property type="protein sequence ID" value="MEN2472117.1"/>
    <property type="molecule type" value="Genomic_DNA"/>
</dbReference>
<evidence type="ECO:0000313" key="2">
    <source>
        <dbReference type="Proteomes" id="UP001466933"/>
    </source>
</evidence>
<proteinExistence type="predicted"/>
<sequence length="117" mass="12973">MDQRVFAVIQSTKNTTSAVRVIRFHNTGLVVTDYADPRRSAKAHLIEIEQANGIFMHGLLQIFSSGLIRGECVRVALLLDQQPNHALFAPRVAQLQTDLPLKPGIRADGRRTKLAVC</sequence>
<reference evidence="1 2" key="1">
    <citation type="submission" date="2024-05" db="EMBL/GenBank/DDBJ databases">
        <title>Burkholderia sp. Nov. a novel bacteria isolated from rhizosphere soil of Camellia sinensis.</title>
        <authorList>
            <person name="Dong Y."/>
        </authorList>
    </citation>
    <scope>NUCLEOTIDE SEQUENCE [LARGE SCALE GENOMIC DNA]</scope>
    <source>
        <strain evidence="1 2">GS2Y</strain>
    </source>
</reference>
<gene>
    <name evidence="1" type="ORF">VOI36_19605</name>
</gene>
<comment type="caution">
    <text evidence="1">The sequence shown here is derived from an EMBL/GenBank/DDBJ whole genome shotgun (WGS) entry which is preliminary data.</text>
</comment>
<dbReference type="Proteomes" id="UP001466933">
    <property type="component" value="Unassembled WGS sequence"/>
</dbReference>
<name>A0ABU9WJ76_9BURK</name>
<dbReference type="RefSeq" id="WP_343493046.1">
    <property type="nucleotide sequence ID" value="NZ_JBCPYA010000007.1"/>
</dbReference>
<keyword evidence="2" id="KW-1185">Reference proteome</keyword>
<organism evidence="1 2">
    <name type="scientific">Burkholderia theae</name>
    <dbReference type="NCBI Taxonomy" id="3143496"/>
    <lineage>
        <taxon>Bacteria</taxon>
        <taxon>Pseudomonadati</taxon>
        <taxon>Pseudomonadota</taxon>
        <taxon>Betaproteobacteria</taxon>
        <taxon>Burkholderiales</taxon>
        <taxon>Burkholderiaceae</taxon>
        <taxon>Burkholderia</taxon>
    </lineage>
</organism>
<evidence type="ECO:0000313" key="1">
    <source>
        <dbReference type="EMBL" id="MEN2472117.1"/>
    </source>
</evidence>
<protein>
    <submittedName>
        <fullName evidence="1">Uncharacterized protein</fullName>
    </submittedName>
</protein>
<accession>A0ABU9WJ76</accession>